<dbReference type="HOGENOM" id="CLU_1776661_0_0_12"/>
<dbReference type="AlphaFoldDB" id="I4B7N8"/>
<dbReference type="InterPro" id="IPR013783">
    <property type="entry name" value="Ig-like_fold"/>
</dbReference>
<evidence type="ECO:0008006" key="3">
    <source>
        <dbReference type="Google" id="ProtNLM"/>
    </source>
</evidence>
<dbReference type="STRING" id="869212.Turpa_2655"/>
<organism evidence="1 2">
    <name type="scientific">Turneriella parva (strain ATCC BAA-1111 / DSM 21527 / NCTC 11395 / H)</name>
    <name type="common">Leptospira parva</name>
    <dbReference type="NCBI Taxonomy" id="869212"/>
    <lineage>
        <taxon>Bacteria</taxon>
        <taxon>Pseudomonadati</taxon>
        <taxon>Spirochaetota</taxon>
        <taxon>Spirochaetia</taxon>
        <taxon>Leptospirales</taxon>
        <taxon>Leptospiraceae</taxon>
        <taxon>Turneriella</taxon>
    </lineage>
</organism>
<evidence type="ECO:0000313" key="1">
    <source>
        <dbReference type="EMBL" id="AFM13295.1"/>
    </source>
</evidence>
<evidence type="ECO:0000313" key="2">
    <source>
        <dbReference type="Proteomes" id="UP000006048"/>
    </source>
</evidence>
<protein>
    <recommendedName>
        <fullName evidence="3">Lipoprotein</fullName>
    </recommendedName>
</protein>
<name>I4B7N8_TURPD</name>
<proteinExistence type="predicted"/>
<gene>
    <name evidence="1" type="ordered locus">Turpa_2655</name>
</gene>
<reference evidence="1 2" key="1">
    <citation type="submission" date="2012-06" db="EMBL/GenBank/DDBJ databases">
        <title>The complete chromosome of genome of Turneriella parva DSM 21527.</title>
        <authorList>
            <consortium name="US DOE Joint Genome Institute (JGI-PGF)"/>
            <person name="Lucas S."/>
            <person name="Han J."/>
            <person name="Lapidus A."/>
            <person name="Bruce D."/>
            <person name="Goodwin L."/>
            <person name="Pitluck S."/>
            <person name="Peters L."/>
            <person name="Kyrpides N."/>
            <person name="Mavromatis K."/>
            <person name="Ivanova N."/>
            <person name="Mikhailova N."/>
            <person name="Chertkov O."/>
            <person name="Detter J.C."/>
            <person name="Tapia R."/>
            <person name="Han C."/>
            <person name="Land M."/>
            <person name="Hauser L."/>
            <person name="Markowitz V."/>
            <person name="Cheng J.-F."/>
            <person name="Hugenholtz P."/>
            <person name="Woyke T."/>
            <person name="Wu D."/>
            <person name="Gronow S."/>
            <person name="Wellnitz S."/>
            <person name="Brambilla E."/>
            <person name="Klenk H.-P."/>
            <person name="Eisen J.A."/>
        </authorList>
    </citation>
    <scope>NUCLEOTIDE SEQUENCE [LARGE SCALE GENOMIC DNA]</scope>
    <source>
        <strain evidence="2">ATCC BAA-1111 / DSM 21527 / NCTC 11395 / H</strain>
    </source>
</reference>
<keyword evidence="2" id="KW-1185">Reference proteome</keyword>
<dbReference type="PROSITE" id="PS51257">
    <property type="entry name" value="PROKAR_LIPOPROTEIN"/>
    <property type="match status" value="1"/>
</dbReference>
<dbReference type="Proteomes" id="UP000006048">
    <property type="component" value="Chromosome"/>
</dbReference>
<dbReference type="RefSeq" id="WP_014803800.1">
    <property type="nucleotide sequence ID" value="NC_018020.1"/>
</dbReference>
<dbReference type="KEGG" id="tpx:Turpa_2655"/>
<dbReference type="EMBL" id="CP002959">
    <property type="protein sequence ID" value="AFM13295.1"/>
    <property type="molecule type" value="Genomic_DNA"/>
</dbReference>
<accession>I4B7N8</accession>
<dbReference type="Gene3D" id="2.60.40.10">
    <property type="entry name" value="Immunoglobulins"/>
    <property type="match status" value="1"/>
</dbReference>
<sequence>MKPALLTLLLSIAGCGTSIPFDQELTLKRPTGLNVVALSGRRMQVEYYVQNQEDTFDGYNLLISRVSIGDSEVFTQEPLIINGSVPTFLHSSSEFNVSALRTVIIDRLTNVLPFEVGTTYFFRIQAHSRKGVRSEGSNEVQVTALP</sequence>